<keyword evidence="10" id="KW-0677">Repeat</keyword>
<evidence type="ECO:0000259" key="17">
    <source>
        <dbReference type="PROSITE" id="PS50011"/>
    </source>
</evidence>
<dbReference type="InParanoid" id="A0A6I9V7U7"/>
<dbReference type="Gene3D" id="3.30.200.20">
    <property type="entry name" value="Phosphorylase Kinase, domain 1"/>
    <property type="match status" value="1"/>
</dbReference>
<dbReference type="InterPro" id="IPR000408">
    <property type="entry name" value="Reg_chr_condens"/>
</dbReference>
<evidence type="ECO:0000256" key="9">
    <source>
        <dbReference type="ARBA" id="ARBA00022723"/>
    </source>
</evidence>
<proteinExistence type="inferred from homology"/>
<comment type="similarity">
    <text evidence="3">Belongs to the protein kinase superfamily. NEK Ser/Thr protein kinase family. NIMA subfamily.</text>
</comment>
<evidence type="ECO:0000256" key="4">
    <source>
        <dbReference type="ARBA" id="ARBA00012513"/>
    </source>
</evidence>
<evidence type="ECO:0000256" key="16">
    <source>
        <dbReference type="PROSITE-ProRule" id="PRU10141"/>
    </source>
</evidence>
<keyword evidence="12 19" id="KW-0418">Kinase</keyword>
<evidence type="ECO:0000256" key="14">
    <source>
        <dbReference type="ARBA" id="ARBA00022842"/>
    </source>
</evidence>
<keyword evidence="13 16" id="KW-0067">ATP-binding</keyword>
<dbReference type="Pfam" id="PF00069">
    <property type="entry name" value="Pkinase"/>
    <property type="match status" value="1"/>
</dbReference>
<dbReference type="PROSITE" id="PS50012">
    <property type="entry name" value="RCC1_3"/>
    <property type="match status" value="4"/>
</dbReference>
<keyword evidence="6" id="KW-0723">Serine/threonine-protein kinase</keyword>
<evidence type="ECO:0000313" key="19">
    <source>
        <dbReference type="RefSeq" id="XP_011208179.2"/>
    </source>
</evidence>
<dbReference type="PROSITE" id="PS50011">
    <property type="entry name" value="PROTEIN_KINASE_DOM"/>
    <property type="match status" value="1"/>
</dbReference>
<evidence type="ECO:0000256" key="15">
    <source>
        <dbReference type="PROSITE-ProRule" id="PRU00235"/>
    </source>
</evidence>
<sequence length="846" mass="92975">MKKIKAKASSLPLFNGRISDSSASSNSSMNAFASRSKKRATFNGVTPQKIFTISNSSSSVSALLKDETLNKNGGTQICNTSVTGLIPKALDSSNINRIGLSNYEKIKVVGQGSFGVAILYRRKFDNHHIVFKQINLADLTPSERDLAMNEVEVFSKLHHPNIISYLGSFIRDNTLLIEMEYADGGTLAQVIADRLMKDYFSERYIVAVFEQISSAINYMHSENILHRDLKTANVFLNKRGIVKIGDFGISKIMNTKVLAQTVLGTPYYFSPEMCEGKEYDHKSDIWALGCILGEMCCLKKSFAASNLSQLVSKIMAGNYTTIPPGYSSGLRSLLGNLLQVDASLRPNASEILEYWIPLIFRNLGKNKGYSYNDDIPAMNPISNITSKVQSAKESVEFSFCAEAGNSKPALTEFPTGRTEREVMNAETAIPNEIIFKRSVLYQLKAFGTSFSMNPIQLPPKARIRSVAASDSHFVVVNDDGSVYAWGEGIHGQLGSSSLEGWKHYPSRMESIRSHHIISACVGDGFSILLTQSGTVLSCGDNSKYSLGHDENKIYHTPKSVIKLQDIQVEKIAAGTEHVLALSADGSIYVWGTSAHGALGLGKFQTQQKTPQKVLLPHMNGKAEKIFCGPNTSAVLFKNGDLYACGCNKYKKLGFKKSNITAFKKLELPHKILTASFSSVHTILLTESGRVYTMGRNSEGQLGVGHTNSVEEPTLVNFIAHRTIINCKCNDQGTIVTSKDNFITFWGTRNGIPGFGESNFNKLQGHNQNCTNSDINNSTVAFTNFLASIYKSELLLKPVDLLSLYASKEQREKGYNVDVSNIYLLPHSVLVLVDTTTPLVSSLEDLQ</sequence>
<keyword evidence="11 16" id="KW-0547">Nucleotide-binding</keyword>
<dbReference type="PANTHER" id="PTHR44535">
    <property type="entry name" value="PROTEIN CBG16200"/>
    <property type="match status" value="1"/>
</dbReference>
<dbReference type="InterPro" id="IPR051997">
    <property type="entry name" value="STK_NEK"/>
</dbReference>
<dbReference type="CDD" id="cd08215">
    <property type="entry name" value="STKc_Nek"/>
    <property type="match status" value="1"/>
</dbReference>
<organism evidence="18 19">
    <name type="scientific">Bactrocera dorsalis</name>
    <name type="common">Oriental fruit fly</name>
    <name type="synonym">Dacus dorsalis</name>
    <dbReference type="NCBI Taxonomy" id="27457"/>
    <lineage>
        <taxon>Eukaryota</taxon>
        <taxon>Metazoa</taxon>
        <taxon>Ecdysozoa</taxon>
        <taxon>Arthropoda</taxon>
        <taxon>Hexapoda</taxon>
        <taxon>Insecta</taxon>
        <taxon>Pterygota</taxon>
        <taxon>Neoptera</taxon>
        <taxon>Endopterygota</taxon>
        <taxon>Diptera</taxon>
        <taxon>Brachycera</taxon>
        <taxon>Muscomorpha</taxon>
        <taxon>Tephritoidea</taxon>
        <taxon>Tephritidae</taxon>
        <taxon>Bactrocera</taxon>
        <taxon>Bactrocera</taxon>
    </lineage>
</organism>
<dbReference type="SMART" id="SM00220">
    <property type="entry name" value="S_TKc"/>
    <property type="match status" value="1"/>
</dbReference>
<dbReference type="Pfam" id="PF25390">
    <property type="entry name" value="WD40_RLD"/>
    <property type="match status" value="1"/>
</dbReference>
<dbReference type="GO" id="GO:0046872">
    <property type="term" value="F:metal ion binding"/>
    <property type="evidence" value="ECO:0007669"/>
    <property type="project" value="UniProtKB-KW"/>
</dbReference>
<name>A0A6I9V7U7_BACDO</name>
<dbReference type="PROSITE" id="PS00107">
    <property type="entry name" value="PROTEIN_KINASE_ATP"/>
    <property type="match status" value="1"/>
</dbReference>
<dbReference type="PRINTS" id="PR00633">
    <property type="entry name" value="RCCNDNSATION"/>
</dbReference>
<feature type="domain" description="Protein kinase" evidence="17">
    <location>
        <begin position="103"/>
        <end position="359"/>
    </location>
</feature>
<dbReference type="GO" id="GO:0004674">
    <property type="term" value="F:protein serine/threonine kinase activity"/>
    <property type="evidence" value="ECO:0007669"/>
    <property type="project" value="UniProtKB-KW"/>
</dbReference>
<feature type="binding site" evidence="16">
    <location>
        <position position="132"/>
    </location>
    <ligand>
        <name>ATP</name>
        <dbReference type="ChEBI" id="CHEBI:30616"/>
    </ligand>
</feature>
<reference evidence="18" key="1">
    <citation type="submission" date="2025-05" db="UniProtKB">
        <authorList>
            <consortium name="RefSeq"/>
        </authorList>
    </citation>
    <scope>NUCLEOTIDE SEQUENCE [LARGE SCALE GENOMIC DNA]</scope>
</reference>
<dbReference type="SUPFAM" id="SSF56112">
    <property type="entry name" value="Protein kinase-like (PK-like)"/>
    <property type="match status" value="1"/>
</dbReference>
<keyword evidence="18" id="KW-1185">Reference proteome</keyword>
<keyword evidence="14" id="KW-0460">Magnesium</keyword>
<comment type="cofactor">
    <cofactor evidence="1">
        <name>Mg(2+)</name>
        <dbReference type="ChEBI" id="CHEBI:18420"/>
    </cofactor>
</comment>
<evidence type="ECO:0000256" key="2">
    <source>
        <dbReference type="ARBA" id="ARBA00004496"/>
    </source>
</evidence>
<dbReference type="OrthoDB" id="248923at2759"/>
<protein>
    <recommendedName>
        <fullName evidence="4">non-specific serine/threonine protein kinase</fullName>
        <ecNumber evidence="4">2.7.11.1</ecNumber>
    </recommendedName>
</protein>
<dbReference type="RefSeq" id="XP_011208179.2">
    <property type="nucleotide sequence ID" value="XM_011209877.3"/>
</dbReference>
<evidence type="ECO:0000256" key="6">
    <source>
        <dbReference type="ARBA" id="ARBA00022527"/>
    </source>
</evidence>
<dbReference type="InterPro" id="IPR009091">
    <property type="entry name" value="RCC1/BLIP-II"/>
</dbReference>
<dbReference type="FunCoup" id="A0A6I9V7U7">
    <property type="interactions" value="23"/>
</dbReference>
<evidence type="ECO:0000256" key="10">
    <source>
        <dbReference type="ARBA" id="ARBA00022737"/>
    </source>
</evidence>
<dbReference type="InterPro" id="IPR008271">
    <property type="entry name" value="Ser/Thr_kinase_AS"/>
</dbReference>
<dbReference type="GO" id="GO:0005737">
    <property type="term" value="C:cytoplasm"/>
    <property type="evidence" value="ECO:0007669"/>
    <property type="project" value="UniProtKB-SubCell"/>
</dbReference>
<gene>
    <name evidence="19" type="primary">LOC105229534</name>
</gene>
<evidence type="ECO:0000313" key="18">
    <source>
        <dbReference type="Proteomes" id="UP001652620"/>
    </source>
</evidence>
<dbReference type="InterPro" id="IPR011009">
    <property type="entry name" value="Kinase-like_dom_sf"/>
</dbReference>
<evidence type="ECO:0000256" key="1">
    <source>
        <dbReference type="ARBA" id="ARBA00001946"/>
    </source>
</evidence>
<dbReference type="InterPro" id="IPR058923">
    <property type="entry name" value="RCC1-like_dom"/>
</dbReference>
<dbReference type="KEGG" id="bdr:105229534"/>
<feature type="repeat" description="RCC1" evidence="15">
    <location>
        <begin position="480"/>
        <end position="532"/>
    </location>
</feature>
<dbReference type="Proteomes" id="UP001652620">
    <property type="component" value="Chromosome 2"/>
</dbReference>
<dbReference type="EC" id="2.7.11.1" evidence="4"/>
<dbReference type="AlphaFoldDB" id="A0A6I9V7U7"/>
<accession>A0A6I9V7U7</accession>
<keyword evidence="8" id="KW-0808">Transferase</keyword>
<dbReference type="Gene3D" id="2.130.10.30">
    <property type="entry name" value="Regulator of chromosome condensation 1/beta-lactamase-inhibitor protein II"/>
    <property type="match status" value="1"/>
</dbReference>
<evidence type="ECO:0000256" key="12">
    <source>
        <dbReference type="ARBA" id="ARBA00022777"/>
    </source>
</evidence>
<comment type="subcellular location">
    <subcellularLocation>
        <location evidence="2">Cytoplasm</location>
    </subcellularLocation>
</comment>
<evidence type="ECO:0000256" key="3">
    <source>
        <dbReference type="ARBA" id="ARBA00010886"/>
    </source>
</evidence>
<dbReference type="GeneID" id="105229534"/>
<evidence type="ECO:0000256" key="11">
    <source>
        <dbReference type="ARBA" id="ARBA00022741"/>
    </source>
</evidence>
<feature type="repeat" description="RCC1" evidence="15">
    <location>
        <begin position="585"/>
        <end position="638"/>
    </location>
</feature>
<dbReference type="PROSITE" id="PS00108">
    <property type="entry name" value="PROTEIN_KINASE_ST"/>
    <property type="match status" value="1"/>
</dbReference>
<keyword evidence="7" id="KW-0597">Phosphoprotein</keyword>
<dbReference type="InterPro" id="IPR000719">
    <property type="entry name" value="Prot_kinase_dom"/>
</dbReference>
<feature type="repeat" description="RCC1" evidence="15">
    <location>
        <begin position="533"/>
        <end position="584"/>
    </location>
</feature>
<evidence type="ECO:0000256" key="5">
    <source>
        <dbReference type="ARBA" id="ARBA00022490"/>
    </source>
</evidence>
<keyword evidence="9" id="KW-0479">Metal-binding</keyword>
<evidence type="ECO:0000256" key="13">
    <source>
        <dbReference type="ARBA" id="ARBA00022840"/>
    </source>
</evidence>
<dbReference type="PANTHER" id="PTHR44535:SF5">
    <property type="entry name" value="PROTEIN KINASE DOMAIN-CONTAINING PROTEIN"/>
    <property type="match status" value="1"/>
</dbReference>
<keyword evidence="5" id="KW-0963">Cytoplasm</keyword>
<feature type="repeat" description="RCC1" evidence="15">
    <location>
        <begin position="688"/>
        <end position="739"/>
    </location>
</feature>
<dbReference type="SUPFAM" id="SSF50985">
    <property type="entry name" value="RCC1/BLIP-II"/>
    <property type="match status" value="1"/>
</dbReference>
<evidence type="ECO:0000256" key="7">
    <source>
        <dbReference type="ARBA" id="ARBA00022553"/>
    </source>
</evidence>
<reference evidence="19" key="2">
    <citation type="submission" date="2025-08" db="UniProtKB">
        <authorList>
            <consortium name="RefSeq"/>
        </authorList>
    </citation>
    <scope>IDENTIFICATION</scope>
    <source>
        <tissue evidence="19">Adult</tissue>
    </source>
</reference>
<dbReference type="Gene3D" id="1.10.510.10">
    <property type="entry name" value="Transferase(Phosphotransferase) domain 1"/>
    <property type="match status" value="1"/>
</dbReference>
<dbReference type="InterPro" id="IPR017441">
    <property type="entry name" value="Protein_kinase_ATP_BS"/>
</dbReference>
<dbReference type="GO" id="GO:0005524">
    <property type="term" value="F:ATP binding"/>
    <property type="evidence" value="ECO:0007669"/>
    <property type="project" value="UniProtKB-UniRule"/>
</dbReference>
<evidence type="ECO:0000256" key="8">
    <source>
        <dbReference type="ARBA" id="ARBA00022679"/>
    </source>
</evidence>